<dbReference type="AlphaFoldDB" id="K2KJX3"/>
<evidence type="ECO:0000256" key="1">
    <source>
        <dbReference type="ARBA" id="ARBA00023004"/>
    </source>
</evidence>
<dbReference type="eggNOG" id="COG1918">
    <property type="taxonomic scope" value="Bacteria"/>
</dbReference>
<accession>K2KJX3</accession>
<reference evidence="3 4" key="1">
    <citation type="journal article" date="2012" name="J. Bacteriol.">
        <title>Genome Sequence of Idiomarina xiamenensis Type Strain 10-D-4.</title>
        <authorList>
            <person name="Lai Q."/>
            <person name="Wang L."/>
            <person name="Wang W."/>
            <person name="Shao Z."/>
        </authorList>
    </citation>
    <scope>NUCLEOTIDE SEQUENCE [LARGE SCALE GENOMIC DNA]</scope>
    <source>
        <strain evidence="3 4">10-D-4</strain>
    </source>
</reference>
<protein>
    <recommendedName>
        <fullName evidence="2">Ferrous iron transporter FeoA-like domain-containing protein</fullName>
    </recommendedName>
</protein>
<sequence>MTLWEMKAKQQALIHSLSAKLSPAVAGRLHEMGFNAGQAILCLRRSPLRGPLVVQVGDCVYSLEQEVAQAVLLEQSAAS</sequence>
<dbReference type="InterPro" id="IPR007167">
    <property type="entry name" value="Fe-transptr_FeoA-like"/>
</dbReference>
<dbReference type="InterPro" id="IPR008988">
    <property type="entry name" value="Transcriptional_repressor_C"/>
</dbReference>
<dbReference type="OrthoDB" id="5770927at2"/>
<dbReference type="Gene3D" id="2.30.30.90">
    <property type="match status" value="1"/>
</dbReference>
<evidence type="ECO:0000313" key="4">
    <source>
        <dbReference type="Proteomes" id="UP000014115"/>
    </source>
</evidence>
<dbReference type="Pfam" id="PF04023">
    <property type="entry name" value="FeoA"/>
    <property type="match status" value="1"/>
</dbReference>
<comment type="caution">
    <text evidence="3">The sequence shown here is derived from an EMBL/GenBank/DDBJ whole genome shotgun (WGS) entry which is preliminary data.</text>
</comment>
<organism evidence="3 4">
    <name type="scientific">Idiomarina xiamenensis 10-D-4</name>
    <dbReference type="NCBI Taxonomy" id="740709"/>
    <lineage>
        <taxon>Bacteria</taxon>
        <taxon>Pseudomonadati</taxon>
        <taxon>Pseudomonadota</taxon>
        <taxon>Gammaproteobacteria</taxon>
        <taxon>Alteromonadales</taxon>
        <taxon>Idiomarinaceae</taxon>
        <taxon>Idiomarina</taxon>
    </lineage>
</organism>
<dbReference type="SMART" id="SM00899">
    <property type="entry name" value="FeoA"/>
    <property type="match status" value="1"/>
</dbReference>
<keyword evidence="4" id="KW-1185">Reference proteome</keyword>
<proteinExistence type="predicted"/>
<gene>
    <name evidence="3" type="ORF">A10D4_08694</name>
</gene>
<keyword evidence="1" id="KW-0408">Iron</keyword>
<dbReference type="STRING" id="740709.A10D4_08694"/>
<dbReference type="SUPFAM" id="SSF50037">
    <property type="entry name" value="C-terminal domain of transcriptional repressors"/>
    <property type="match status" value="1"/>
</dbReference>
<dbReference type="GO" id="GO:0046914">
    <property type="term" value="F:transition metal ion binding"/>
    <property type="evidence" value="ECO:0007669"/>
    <property type="project" value="InterPro"/>
</dbReference>
<dbReference type="InterPro" id="IPR038157">
    <property type="entry name" value="FeoA_core_dom"/>
</dbReference>
<dbReference type="EMBL" id="AMRG01000010">
    <property type="protein sequence ID" value="EKE82904.1"/>
    <property type="molecule type" value="Genomic_DNA"/>
</dbReference>
<name>K2KJX3_9GAMM</name>
<evidence type="ECO:0000313" key="3">
    <source>
        <dbReference type="EMBL" id="EKE82904.1"/>
    </source>
</evidence>
<dbReference type="RefSeq" id="WP_008488992.1">
    <property type="nucleotide sequence ID" value="NZ_AMRG01000010.1"/>
</dbReference>
<dbReference type="PATRIC" id="fig|740709.3.peg.1759"/>
<feature type="domain" description="Ferrous iron transporter FeoA-like" evidence="2">
    <location>
        <begin position="1"/>
        <end position="75"/>
    </location>
</feature>
<evidence type="ECO:0000259" key="2">
    <source>
        <dbReference type="SMART" id="SM00899"/>
    </source>
</evidence>
<dbReference type="Proteomes" id="UP000014115">
    <property type="component" value="Unassembled WGS sequence"/>
</dbReference>